<proteinExistence type="predicted"/>
<gene>
    <name evidence="1" type="ORF">ACFOW8_09720</name>
</gene>
<keyword evidence="2" id="KW-1185">Reference proteome</keyword>
<dbReference type="Proteomes" id="UP001595767">
    <property type="component" value="Unassembled WGS sequence"/>
</dbReference>
<dbReference type="EMBL" id="JBHSBA010000005">
    <property type="protein sequence ID" value="MFC4125203.1"/>
    <property type="molecule type" value="Genomic_DNA"/>
</dbReference>
<reference evidence="2" key="1">
    <citation type="journal article" date="2019" name="Int. J. Syst. Evol. Microbiol.">
        <title>The Global Catalogue of Microorganisms (GCM) 10K type strain sequencing project: providing services to taxonomists for standard genome sequencing and annotation.</title>
        <authorList>
            <consortium name="The Broad Institute Genomics Platform"/>
            <consortium name="The Broad Institute Genome Sequencing Center for Infectious Disease"/>
            <person name="Wu L."/>
            <person name="Ma J."/>
        </authorList>
    </citation>
    <scope>NUCLEOTIDE SEQUENCE [LARGE SCALE GENOMIC DNA]</scope>
    <source>
        <strain evidence="2">CGMCC 4.7204</strain>
    </source>
</reference>
<organism evidence="1 2">
    <name type="scientific">Nocardia rhizosphaerae</name>
    <dbReference type="NCBI Taxonomy" id="1691571"/>
    <lineage>
        <taxon>Bacteria</taxon>
        <taxon>Bacillati</taxon>
        <taxon>Actinomycetota</taxon>
        <taxon>Actinomycetes</taxon>
        <taxon>Mycobacteriales</taxon>
        <taxon>Nocardiaceae</taxon>
        <taxon>Nocardia</taxon>
    </lineage>
</organism>
<evidence type="ECO:0000313" key="2">
    <source>
        <dbReference type="Proteomes" id="UP001595767"/>
    </source>
</evidence>
<evidence type="ECO:0000313" key="1">
    <source>
        <dbReference type="EMBL" id="MFC4125203.1"/>
    </source>
</evidence>
<sequence length="197" mass="22104">MPKNIQVQVATELYQRAEDIDWDLLTDRERANYYARWVDDERIGGVLVAYLPVGDVRVWIKDGPMKEYVRALEGIGTYASCATKRFPPHDTLVKQGLGSSWDLVPKSVKEKPMHCMATDGEHERYVCWGAPHTFKDLIWAALGAAVSSSEPPLIIVTTRTGHPQMTQEEDFQKSVAKRCGLPIAHINRKLTPTSPAS</sequence>
<name>A0ABV8L3C8_9NOCA</name>
<comment type="caution">
    <text evidence="1">The sequence shown here is derived from an EMBL/GenBank/DDBJ whole genome shotgun (WGS) entry which is preliminary data.</text>
</comment>
<protein>
    <submittedName>
        <fullName evidence="1">Uncharacterized protein</fullName>
    </submittedName>
</protein>
<accession>A0ABV8L3C8</accession>
<dbReference type="RefSeq" id="WP_378548861.1">
    <property type="nucleotide sequence ID" value="NZ_JBHSBA010000005.1"/>
</dbReference>